<evidence type="ECO:0000256" key="4">
    <source>
        <dbReference type="SAM" id="SignalP"/>
    </source>
</evidence>
<evidence type="ECO:0000259" key="5">
    <source>
        <dbReference type="SMART" id="SM00856"/>
    </source>
</evidence>
<dbReference type="CDD" id="cd15801">
    <property type="entry name" value="PMEI-like_1"/>
    <property type="match status" value="1"/>
</dbReference>
<comment type="similarity">
    <text evidence="3">Belongs to the PMEI family.</text>
</comment>
<comment type="caution">
    <text evidence="6">The sequence shown here is derived from an EMBL/GenBank/DDBJ whole genome shotgun (WGS) entry which is preliminary data.</text>
</comment>
<protein>
    <recommendedName>
        <fullName evidence="5">Pectinesterase inhibitor domain-containing protein</fullName>
    </recommendedName>
</protein>
<proteinExistence type="inferred from homology"/>
<dbReference type="Gene3D" id="1.20.140.40">
    <property type="entry name" value="Invertase/pectin methylesterase inhibitor family protein"/>
    <property type="match status" value="1"/>
</dbReference>
<dbReference type="EMBL" id="LUHQ01000001">
    <property type="protein sequence ID" value="OAP13317.1"/>
    <property type="molecule type" value="Genomic_DNA"/>
</dbReference>
<dbReference type="InterPro" id="IPR006501">
    <property type="entry name" value="Pectinesterase_inhib_dom"/>
</dbReference>
<sequence>MKQSAGVLFLCIVLISFVTGNANSGMISDLCKHSDDPNLCLSSITSRPESGEFAGTSNQIEIIAISAASANASATSSYIKQKLSNEDLEPAIEDTLEDCQKNYQDAVEQLDDSISAMLADAHTDVDVWLSAAISAIESCGSALGSRAGNDAELSQRNEVFLKLCKNALMINKIHDQMKVISEWLLIQVEESDEVVSWKRSGLINQVDIECTQFYDKAEKNTSH</sequence>
<dbReference type="NCBIfam" id="TIGR01614">
    <property type="entry name" value="PME_inhib"/>
    <property type="match status" value="1"/>
</dbReference>
<feature type="domain" description="Pectinesterase inhibitor" evidence="5">
    <location>
        <begin position="22"/>
        <end position="170"/>
    </location>
</feature>
<dbReference type="GO" id="GO:0004857">
    <property type="term" value="F:enzyme inhibitor activity"/>
    <property type="evidence" value="ECO:0007669"/>
    <property type="project" value="InterPro"/>
</dbReference>
<gene>
    <name evidence="6" type="ordered locus">AXX17_At1g50390</name>
</gene>
<dbReference type="Pfam" id="PF04043">
    <property type="entry name" value="PMEI"/>
    <property type="match status" value="1"/>
</dbReference>
<evidence type="ECO:0000256" key="1">
    <source>
        <dbReference type="ARBA" id="ARBA00022729"/>
    </source>
</evidence>
<feature type="chain" id="PRO_5008095572" description="Pectinesterase inhibitor domain-containing protein" evidence="4">
    <location>
        <begin position="21"/>
        <end position="223"/>
    </location>
</feature>
<dbReference type="SUPFAM" id="SSF101148">
    <property type="entry name" value="Plant invertase/pectin methylesterase inhibitor"/>
    <property type="match status" value="1"/>
</dbReference>
<accession>A0A178W4B9</accession>
<evidence type="ECO:0000256" key="2">
    <source>
        <dbReference type="ARBA" id="ARBA00023157"/>
    </source>
</evidence>
<dbReference type="ExpressionAtlas" id="A0A178W4B9">
    <property type="expression patterns" value="baseline and differential"/>
</dbReference>
<keyword evidence="1 4" id="KW-0732">Signal</keyword>
<feature type="signal peptide" evidence="4">
    <location>
        <begin position="1"/>
        <end position="20"/>
    </location>
</feature>
<keyword evidence="2" id="KW-1015">Disulfide bond</keyword>
<evidence type="ECO:0000313" key="6">
    <source>
        <dbReference type="EMBL" id="OAP13317.1"/>
    </source>
</evidence>
<evidence type="ECO:0000313" key="7">
    <source>
        <dbReference type="Proteomes" id="UP000078284"/>
    </source>
</evidence>
<organism evidence="6 7">
    <name type="scientific">Arabidopsis thaliana</name>
    <name type="common">Mouse-ear cress</name>
    <dbReference type="NCBI Taxonomy" id="3702"/>
    <lineage>
        <taxon>Eukaryota</taxon>
        <taxon>Viridiplantae</taxon>
        <taxon>Streptophyta</taxon>
        <taxon>Embryophyta</taxon>
        <taxon>Tracheophyta</taxon>
        <taxon>Spermatophyta</taxon>
        <taxon>Magnoliopsida</taxon>
        <taxon>eudicotyledons</taxon>
        <taxon>Gunneridae</taxon>
        <taxon>Pentapetalae</taxon>
        <taxon>rosids</taxon>
        <taxon>malvids</taxon>
        <taxon>Brassicales</taxon>
        <taxon>Brassicaceae</taxon>
        <taxon>Camelineae</taxon>
        <taxon>Arabidopsis</taxon>
    </lineage>
</organism>
<reference evidence="7" key="1">
    <citation type="journal article" date="2016" name="Proc. Natl. Acad. Sci. U.S.A.">
        <title>Chromosome-level assembly of Arabidopsis thaliana Ler reveals the extent of translocation and inversion polymorphisms.</title>
        <authorList>
            <person name="Zapata L."/>
            <person name="Ding J."/>
            <person name="Willing E.M."/>
            <person name="Hartwig B."/>
            <person name="Bezdan D."/>
            <person name="Jiao W.B."/>
            <person name="Patel V."/>
            <person name="Velikkakam James G."/>
            <person name="Koornneef M."/>
            <person name="Ossowski S."/>
            <person name="Schneeberger K."/>
        </authorList>
    </citation>
    <scope>NUCLEOTIDE SEQUENCE [LARGE SCALE GENOMIC DNA]</scope>
    <source>
        <strain evidence="7">cv. Landsberg erecta</strain>
    </source>
</reference>
<dbReference type="SMART" id="SM00856">
    <property type="entry name" value="PMEI"/>
    <property type="match status" value="1"/>
</dbReference>
<dbReference type="Proteomes" id="UP000078284">
    <property type="component" value="Chromosome 1"/>
</dbReference>
<evidence type="ECO:0000256" key="3">
    <source>
        <dbReference type="ARBA" id="ARBA00038471"/>
    </source>
</evidence>
<dbReference type="InterPro" id="IPR052421">
    <property type="entry name" value="PCW_Enzyme_Inhibitor"/>
</dbReference>
<dbReference type="InterPro" id="IPR035513">
    <property type="entry name" value="Invertase/methylesterase_inhib"/>
</dbReference>
<dbReference type="AlphaFoldDB" id="A0A178W4B9"/>
<dbReference type="PANTHER" id="PTHR36710">
    <property type="entry name" value="PECTINESTERASE INHIBITOR-LIKE"/>
    <property type="match status" value="1"/>
</dbReference>
<name>A0A178W4B9_ARATH</name>
<dbReference type="PANTHER" id="PTHR36710:SF18">
    <property type="entry name" value="PECTINESTERASE INHIBITOR 5-RELATED"/>
    <property type="match status" value="1"/>
</dbReference>